<protein>
    <recommendedName>
        <fullName evidence="3">Phospho-2-dehydro-3-deoxyheptonate aldolase</fullName>
        <ecNumber evidence="3">2.5.1.54</ecNumber>
    </recommendedName>
</protein>
<organism evidence="5 6">
    <name type="scientific">Kangiella marina</name>
    <dbReference type="NCBI Taxonomy" id="1079178"/>
    <lineage>
        <taxon>Bacteria</taxon>
        <taxon>Pseudomonadati</taxon>
        <taxon>Pseudomonadota</taxon>
        <taxon>Gammaproteobacteria</taxon>
        <taxon>Kangiellales</taxon>
        <taxon>Kangiellaceae</taxon>
        <taxon>Kangiella</taxon>
    </lineage>
</organism>
<dbReference type="EMBL" id="BAABFV010000001">
    <property type="protein sequence ID" value="GAA4357932.1"/>
    <property type="molecule type" value="Genomic_DNA"/>
</dbReference>
<dbReference type="InterPro" id="IPR013785">
    <property type="entry name" value="Aldolase_TIM"/>
</dbReference>
<dbReference type="Proteomes" id="UP001501011">
    <property type="component" value="Unassembled WGS sequence"/>
</dbReference>
<sequence length="464" mass="52190">MVDHTAGNKTAANWRPDSWKDKPVSQQIKYGDNDALAQVTEKLCQLPPLVSTSEVDTLKARIAEAQAGERFIVQGGDCAESFSDCNADAISQKVRSLLSLSLLVSQKTRQPITRIGRIAGQYAKPRSELTETQGDTTLTSYRGDLVNHVHFTESARTPDPARMLEGYSYASLTLNYIRSLLEGDLEELFNLDEEVNSLKALAQHKELHQSLSNFRQAINLFHQFNGRQTAHKNLTEFYTSHEALHLHYEQALTRQASNGRWYNLSTHFPWVGMRTVRTDSAHLEYLRGIANPIAIKVGPTVAADNLIDLCQWLNPTNEPGKLTLTQRFGHQDIAKTLPEMIQAIQKADLKVLWSCDPMHGNTHVSNNGYKTRDFQHIQSELQQAFDIHKEYQSHLGAIHLEMTGQPVMECIGSRYSIHPQDLGKAYTSLVDPRLNLSQAFELIDSLFINQSQTAPNQQKNTSNS</sequence>
<evidence type="ECO:0000256" key="2">
    <source>
        <dbReference type="ARBA" id="ARBA00022679"/>
    </source>
</evidence>
<comment type="similarity">
    <text evidence="1 3">Belongs to the class-II DAHP synthase family.</text>
</comment>
<dbReference type="Pfam" id="PF01474">
    <property type="entry name" value="DAHP_synth_2"/>
    <property type="match status" value="1"/>
</dbReference>
<evidence type="ECO:0000256" key="4">
    <source>
        <dbReference type="SAM" id="MobiDB-lite"/>
    </source>
</evidence>
<keyword evidence="2 3" id="KW-0808">Transferase</keyword>
<dbReference type="EC" id="2.5.1.54" evidence="3"/>
<keyword evidence="6" id="KW-1185">Reference proteome</keyword>
<gene>
    <name evidence="5" type="ORF">GCM10023151_07470</name>
</gene>
<dbReference type="SUPFAM" id="SSF51569">
    <property type="entry name" value="Aldolase"/>
    <property type="match status" value="1"/>
</dbReference>
<evidence type="ECO:0000256" key="1">
    <source>
        <dbReference type="ARBA" id="ARBA00008911"/>
    </source>
</evidence>
<feature type="region of interest" description="Disordered" evidence="4">
    <location>
        <begin position="1"/>
        <end position="23"/>
    </location>
</feature>
<comment type="catalytic activity">
    <reaction evidence="3">
        <text>D-erythrose 4-phosphate + phosphoenolpyruvate + H2O = 7-phospho-2-dehydro-3-deoxy-D-arabino-heptonate + phosphate</text>
        <dbReference type="Rhea" id="RHEA:14717"/>
        <dbReference type="ChEBI" id="CHEBI:15377"/>
        <dbReference type="ChEBI" id="CHEBI:16897"/>
        <dbReference type="ChEBI" id="CHEBI:43474"/>
        <dbReference type="ChEBI" id="CHEBI:58394"/>
        <dbReference type="ChEBI" id="CHEBI:58702"/>
        <dbReference type="EC" id="2.5.1.54"/>
    </reaction>
</comment>
<reference evidence="6" key="1">
    <citation type="journal article" date="2019" name="Int. J. Syst. Evol. Microbiol.">
        <title>The Global Catalogue of Microorganisms (GCM) 10K type strain sequencing project: providing services to taxonomists for standard genome sequencing and annotation.</title>
        <authorList>
            <consortium name="The Broad Institute Genomics Platform"/>
            <consortium name="The Broad Institute Genome Sequencing Center for Infectious Disease"/>
            <person name="Wu L."/>
            <person name="Ma J."/>
        </authorList>
    </citation>
    <scope>NUCLEOTIDE SEQUENCE [LARGE SCALE GENOMIC DNA]</scope>
    <source>
        <strain evidence="6">JCM 17728</strain>
    </source>
</reference>
<dbReference type="Gene3D" id="3.20.20.70">
    <property type="entry name" value="Aldolase class I"/>
    <property type="match status" value="1"/>
</dbReference>
<dbReference type="PANTHER" id="PTHR21337:SF0">
    <property type="entry name" value="PHOSPHO-2-DEHYDRO-3-DEOXYHEPTONATE ALDOLASE"/>
    <property type="match status" value="1"/>
</dbReference>
<accession>A0ABP8IFR3</accession>
<dbReference type="RefSeq" id="WP_345291858.1">
    <property type="nucleotide sequence ID" value="NZ_BAABFV010000001.1"/>
</dbReference>
<dbReference type="PANTHER" id="PTHR21337">
    <property type="entry name" value="PHOSPHO-2-DEHYDRO-3-DEOXYHEPTONATE ALDOLASE 1, 2"/>
    <property type="match status" value="1"/>
</dbReference>
<comment type="caution">
    <text evidence="5">The sequence shown here is derived from an EMBL/GenBank/DDBJ whole genome shotgun (WGS) entry which is preliminary data.</text>
</comment>
<evidence type="ECO:0000313" key="5">
    <source>
        <dbReference type="EMBL" id="GAA4357932.1"/>
    </source>
</evidence>
<proteinExistence type="inferred from homology"/>
<dbReference type="InterPro" id="IPR002480">
    <property type="entry name" value="DAHP_synth_2"/>
</dbReference>
<name>A0ABP8IFR3_9GAMM</name>
<evidence type="ECO:0000256" key="3">
    <source>
        <dbReference type="RuleBase" id="RU363071"/>
    </source>
</evidence>
<evidence type="ECO:0000313" key="6">
    <source>
        <dbReference type="Proteomes" id="UP001501011"/>
    </source>
</evidence>